<evidence type="ECO:0000256" key="6">
    <source>
        <dbReference type="SAM" id="Phobius"/>
    </source>
</evidence>
<accession>A0A161TAG9</accession>
<dbReference type="InterPro" id="IPR036249">
    <property type="entry name" value="Thioredoxin-like_sf"/>
</dbReference>
<dbReference type="RefSeq" id="WP_063259825.1">
    <property type="nucleotide sequence ID" value="NZ_LJKE01000015.1"/>
</dbReference>
<evidence type="ECO:0000256" key="2">
    <source>
        <dbReference type="ARBA" id="ARBA00022729"/>
    </source>
</evidence>
<dbReference type="PROSITE" id="PS51352">
    <property type="entry name" value="THIOREDOXIN_2"/>
    <property type="match status" value="1"/>
</dbReference>
<protein>
    <submittedName>
        <fullName evidence="8">Protein-disulfide isomerase</fullName>
    </submittedName>
</protein>
<dbReference type="PANTHER" id="PTHR13887">
    <property type="entry name" value="GLUTATHIONE S-TRANSFERASE KAPPA"/>
    <property type="match status" value="1"/>
</dbReference>
<dbReference type="InterPro" id="IPR012336">
    <property type="entry name" value="Thioredoxin-like_fold"/>
</dbReference>
<dbReference type="GO" id="GO:0016491">
    <property type="term" value="F:oxidoreductase activity"/>
    <property type="evidence" value="ECO:0007669"/>
    <property type="project" value="UniProtKB-KW"/>
</dbReference>
<dbReference type="EMBL" id="LJKE01000015">
    <property type="protein sequence ID" value="KZD72144.1"/>
    <property type="molecule type" value="Genomic_DNA"/>
</dbReference>
<evidence type="ECO:0000259" key="7">
    <source>
        <dbReference type="PROSITE" id="PS51352"/>
    </source>
</evidence>
<keyword evidence="5" id="KW-0676">Redox-active center</keyword>
<dbReference type="PATRIC" id="fig|1396.535.peg.4357"/>
<keyword evidence="6" id="KW-0812">Transmembrane</keyword>
<dbReference type="Pfam" id="PF13462">
    <property type="entry name" value="Thioredoxin_4"/>
    <property type="match status" value="1"/>
</dbReference>
<dbReference type="AlphaFoldDB" id="A0A161TAG9"/>
<organism evidence="8 9">
    <name type="scientific">Bacillus cereus</name>
    <dbReference type="NCBI Taxonomy" id="1396"/>
    <lineage>
        <taxon>Bacteria</taxon>
        <taxon>Bacillati</taxon>
        <taxon>Bacillota</taxon>
        <taxon>Bacilli</taxon>
        <taxon>Bacillales</taxon>
        <taxon>Bacillaceae</taxon>
        <taxon>Bacillus</taxon>
        <taxon>Bacillus cereus group</taxon>
    </lineage>
</organism>
<dbReference type="SUPFAM" id="SSF52833">
    <property type="entry name" value="Thioredoxin-like"/>
    <property type="match status" value="1"/>
</dbReference>
<name>A0A161TAG9_BACCE</name>
<feature type="transmembrane region" description="Helical" evidence="6">
    <location>
        <begin position="9"/>
        <end position="29"/>
    </location>
</feature>
<reference evidence="8 9" key="1">
    <citation type="submission" date="2015-09" db="EMBL/GenBank/DDBJ databases">
        <title>Bacillus cereus food isolates.</title>
        <authorList>
            <person name="Boekhorst J."/>
        </authorList>
    </citation>
    <scope>NUCLEOTIDE SEQUENCE [LARGE SCALE GENOMIC DNA]</scope>
    <source>
        <strain evidence="8 9">B4088</strain>
    </source>
</reference>
<feature type="domain" description="Thioredoxin" evidence="7">
    <location>
        <begin position="31"/>
        <end position="171"/>
    </location>
</feature>
<keyword evidence="4" id="KW-1015">Disulfide bond</keyword>
<keyword evidence="6" id="KW-0472">Membrane</keyword>
<evidence type="ECO:0000256" key="5">
    <source>
        <dbReference type="ARBA" id="ARBA00023284"/>
    </source>
</evidence>
<keyword evidence="3" id="KW-0560">Oxidoreductase</keyword>
<dbReference type="GO" id="GO:0016853">
    <property type="term" value="F:isomerase activity"/>
    <property type="evidence" value="ECO:0007669"/>
    <property type="project" value="UniProtKB-KW"/>
</dbReference>
<dbReference type="Gene3D" id="3.40.30.10">
    <property type="entry name" value="Glutaredoxin"/>
    <property type="match status" value="1"/>
</dbReference>
<comment type="similarity">
    <text evidence="1">Belongs to the thioredoxin family. DsbA subfamily.</text>
</comment>
<dbReference type="InterPro" id="IPR013766">
    <property type="entry name" value="Thioredoxin_domain"/>
</dbReference>
<gene>
    <name evidence="8" type="ORF">B4088_0605</name>
</gene>
<proteinExistence type="inferred from homology"/>
<evidence type="ECO:0000256" key="3">
    <source>
        <dbReference type="ARBA" id="ARBA00023002"/>
    </source>
</evidence>
<keyword evidence="6" id="KW-1133">Transmembrane helix</keyword>
<evidence type="ECO:0000313" key="9">
    <source>
        <dbReference type="Proteomes" id="UP000076482"/>
    </source>
</evidence>
<keyword evidence="8" id="KW-0413">Isomerase</keyword>
<evidence type="ECO:0000256" key="4">
    <source>
        <dbReference type="ARBA" id="ARBA00023157"/>
    </source>
</evidence>
<dbReference type="PANTHER" id="PTHR13887:SF14">
    <property type="entry name" value="DISULFIDE BOND FORMATION PROTEIN D"/>
    <property type="match status" value="1"/>
</dbReference>
<dbReference type="Proteomes" id="UP000076482">
    <property type="component" value="Unassembled WGS sequence"/>
</dbReference>
<keyword evidence="2" id="KW-0732">Signal</keyword>
<evidence type="ECO:0000313" key="8">
    <source>
        <dbReference type="EMBL" id="KZD72144.1"/>
    </source>
</evidence>
<sequence>MKNIFKDNLWTFIFIGVFGVLVTLAIYGATAQKHDKTEVTQFPTTTKKEFKEDEQPTVGDKDAKHTITVYYDYLCPHCAEWEKNEFPKIEKELIKTKKARVQFVNYAFMSQASYSAAMAAEFMHKNHPESFLEFHNILFENSNTLSNDYIVKLAKQVQPKLDKTALENALKQNKLADDVLSDKAHGAKLGIDSTPSVLVDGTKTASATIEEIKTLIK</sequence>
<evidence type="ECO:0000256" key="1">
    <source>
        <dbReference type="ARBA" id="ARBA00005791"/>
    </source>
</evidence>
<comment type="caution">
    <text evidence="8">The sequence shown here is derived from an EMBL/GenBank/DDBJ whole genome shotgun (WGS) entry which is preliminary data.</text>
</comment>